<dbReference type="SMART" id="SM00448">
    <property type="entry name" value="REC"/>
    <property type="match status" value="1"/>
</dbReference>
<dbReference type="Pfam" id="PF12833">
    <property type="entry name" value="HTH_18"/>
    <property type="match status" value="1"/>
</dbReference>
<evidence type="ECO:0000256" key="1">
    <source>
        <dbReference type="ARBA" id="ARBA00004496"/>
    </source>
</evidence>
<evidence type="ECO:0000256" key="5">
    <source>
        <dbReference type="ARBA" id="ARBA00023015"/>
    </source>
</evidence>
<feature type="domain" description="HTH araC/xylS-type" evidence="10">
    <location>
        <begin position="413"/>
        <end position="515"/>
    </location>
</feature>
<dbReference type="OrthoDB" id="9794370at2"/>
<keyword evidence="13" id="KW-1185">Reference proteome</keyword>
<accession>A0A0D7X2L0</accession>
<evidence type="ECO:0000256" key="3">
    <source>
        <dbReference type="ARBA" id="ARBA00022553"/>
    </source>
</evidence>
<dbReference type="SUPFAM" id="SSF46689">
    <property type="entry name" value="Homeodomain-like"/>
    <property type="match status" value="1"/>
</dbReference>
<dbReference type="GO" id="GO:0003700">
    <property type="term" value="F:DNA-binding transcription factor activity"/>
    <property type="evidence" value="ECO:0007669"/>
    <property type="project" value="InterPro"/>
</dbReference>
<proteinExistence type="predicted"/>
<gene>
    <name evidence="12" type="ORF">QD47_10645</name>
</gene>
<dbReference type="InterPro" id="IPR018060">
    <property type="entry name" value="HTH_AraC"/>
</dbReference>
<evidence type="ECO:0000259" key="10">
    <source>
        <dbReference type="PROSITE" id="PS01124"/>
    </source>
</evidence>
<dbReference type="GO" id="GO:0043565">
    <property type="term" value="F:sequence-specific DNA binding"/>
    <property type="evidence" value="ECO:0007669"/>
    <property type="project" value="InterPro"/>
</dbReference>
<sequence>MYKVLLVDDERMILEGISQVVDWSKAGTKLVGTARNGIEAYDQIQASPPDFVISDISMPGLDGIGLVAKTTEHFPDVRFILLSGYKDFDYACRAMQYGVKHYLLKPCNERQIHEALTELGQEREEQEERKQFVNRMKLDFQRMLPHVKEHFLKEFISYKTYGSRDIAFYERLFGLELQDKQVRMLLLRVEESHEPEHLFALQNIAADLMDNVLLGTTMQGQLLIVLESGNDTSRLMEQLDAVRATFRRFYKLEVTVAVSESDSMEHSRGMYRETLHCMNHRFYTGEGSLITKEDLATEDPREMADLELDEEKFGLLIKAGNTEEVVQEVDRLFGILSRMKLEISVTRSYVLQLYAAMIRICPEEERSEFTSRMAVLAEQKTLACLKSFVQEAAGRMTAIYYKSNVSRQSSTVDKMITIIEQNYRKSDLSLNAVAGQMLYMNSDYLGKIFKKVTGENFSHYVNRYRIERAAEHIRETGDVKVFELAEWFGFGGNAQYFSQVFKKWAGMTPSEYIKSQERG</sequence>
<keyword evidence="9" id="KW-0175">Coiled coil</keyword>
<dbReference type="EMBL" id="JTHP01000017">
    <property type="protein sequence ID" value="KJD45626.1"/>
    <property type="molecule type" value="Genomic_DNA"/>
</dbReference>
<keyword evidence="2" id="KW-0963">Cytoplasm</keyword>
<dbReference type="InterPro" id="IPR009057">
    <property type="entry name" value="Homeodomain-like_sf"/>
</dbReference>
<dbReference type="SUPFAM" id="SSF52172">
    <property type="entry name" value="CheY-like"/>
    <property type="match status" value="1"/>
</dbReference>
<keyword evidence="6" id="KW-0238">DNA-binding</keyword>
<dbReference type="PROSITE" id="PS01124">
    <property type="entry name" value="HTH_ARAC_FAMILY_2"/>
    <property type="match status" value="1"/>
</dbReference>
<keyword evidence="7" id="KW-0804">Transcription</keyword>
<dbReference type="Gene3D" id="1.10.10.60">
    <property type="entry name" value="Homeodomain-like"/>
    <property type="match status" value="2"/>
</dbReference>
<protein>
    <submittedName>
        <fullName evidence="12">AraC family transcriptional regulator</fullName>
    </submittedName>
</protein>
<evidence type="ECO:0000256" key="2">
    <source>
        <dbReference type="ARBA" id="ARBA00022490"/>
    </source>
</evidence>
<dbReference type="CDD" id="cd17536">
    <property type="entry name" value="REC_YesN-like"/>
    <property type="match status" value="1"/>
</dbReference>
<dbReference type="GO" id="GO:0005737">
    <property type="term" value="C:cytoplasm"/>
    <property type="evidence" value="ECO:0007669"/>
    <property type="project" value="UniProtKB-SubCell"/>
</dbReference>
<evidence type="ECO:0000256" key="6">
    <source>
        <dbReference type="ARBA" id="ARBA00023125"/>
    </source>
</evidence>
<evidence type="ECO:0000256" key="7">
    <source>
        <dbReference type="ARBA" id="ARBA00023163"/>
    </source>
</evidence>
<evidence type="ECO:0000256" key="8">
    <source>
        <dbReference type="PROSITE-ProRule" id="PRU00169"/>
    </source>
</evidence>
<name>A0A0D7X2L0_9BACL</name>
<feature type="domain" description="Response regulatory" evidence="11">
    <location>
        <begin position="3"/>
        <end position="120"/>
    </location>
</feature>
<feature type="coiled-coil region" evidence="9">
    <location>
        <begin position="109"/>
        <end position="136"/>
    </location>
</feature>
<dbReference type="PANTHER" id="PTHR42713:SF3">
    <property type="entry name" value="TRANSCRIPTIONAL REGULATORY PROTEIN HPTR"/>
    <property type="match status" value="1"/>
</dbReference>
<feature type="modified residue" description="4-aspartylphosphate" evidence="8">
    <location>
        <position position="55"/>
    </location>
</feature>
<comment type="caution">
    <text evidence="12">The sequence shown here is derived from an EMBL/GenBank/DDBJ whole genome shotgun (WGS) entry which is preliminary data.</text>
</comment>
<dbReference type="SMART" id="SM00342">
    <property type="entry name" value="HTH_ARAC"/>
    <property type="match status" value="1"/>
</dbReference>
<dbReference type="GO" id="GO:0000160">
    <property type="term" value="P:phosphorelay signal transduction system"/>
    <property type="evidence" value="ECO:0007669"/>
    <property type="project" value="UniProtKB-KW"/>
</dbReference>
<dbReference type="InterPro" id="IPR051552">
    <property type="entry name" value="HptR"/>
</dbReference>
<dbReference type="Gene3D" id="3.40.50.2300">
    <property type="match status" value="1"/>
</dbReference>
<comment type="subcellular location">
    <subcellularLocation>
        <location evidence="1">Cytoplasm</location>
    </subcellularLocation>
</comment>
<dbReference type="InterPro" id="IPR011006">
    <property type="entry name" value="CheY-like_superfamily"/>
</dbReference>
<evidence type="ECO:0000256" key="9">
    <source>
        <dbReference type="SAM" id="Coils"/>
    </source>
</evidence>
<reference evidence="12 13" key="1">
    <citation type="submission" date="2014-11" db="EMBL/GenBank/DDBJ databases">
        <title>Draft Genome Sequences of Paenibacillus polymyxa NRRL B-30509 and Paenibacillus terrae NRRL B-30644, Strains from a Poultry Environment that Produce Tridecaptin A and Paenicidins.</title>
        <authorList>
            <person name="van Belkum M.J."/>
            <person name="Lohans C.T."/>
            <person name="Vederas J.C."/>
        </authorList>
    </citation>
    <scope>NUCLEOTIDE SEQUENCE [LARGE SCALE GENOMIC DNA]</scope>
    <source>
        <strain evidence="12 13">NRRL B-30644</strain>
    </source>
</reference>
<dbReference type="PANTHER" id="PTHR42713">
    <property type="entry name" value="HISTIDINE KINASE-RELATED"/>
    <property type="match status" value="1"/>
</dbReference>
<dbReference type="AlphaFoldDB" id="A0A0D7X2L0"/>
<evidence type="ECO:0000259" key="11">
    <source>
        <dbReference type="PROSITE" id="PS50110"/>
    </source>
</evidence>
<keyword evidence="3 8" id="KW-0597">Phosphoprotein</keyword>
<dbReference type="PATRIC" id="fig|159743.3.peg.2366"/>
<dbReference type="PROSITE" id="PS50110">
    <property type="entry name" value="RESPONSE_REGULATORY"/>
    <property type="match status" value="1"/>
</dbReference>
<keyword evidence="4" id="KW-0902">Two-component regulatory system</keyword>
<evidence type="ECO:0000313" key="13">
    <source>
        <dbReference type="Proteomes" id="UP000032534"/>
    </source>
</evidence>
<dbReference type="Pfam" id="PF00072">
    <property type="entry name" value="Response_reg"/>
    <property type="match status" value="1"/>
</dbReference>
<dbReference type="Proteomes" id="UP000032534">
    <property type="component" value="Unassembled WGS sequence"/>
</dbReference>
<evidence type="ECO:0000313" key="12">
    <source>
        <dbReference type="EMBL" id="KJD45626.1"/>
    </source>
</evidence>
<dbReference type="InterPro" id="IPR001789">
    <property type="entry name" value="Sig_transdc_resp-reg_receiver"/>
</dbReference>
<evidence type="ECO:0000256" key="4">
    <source>
        <dbReference type="ARBA" id="ARBA00023012"/>
    </source>
</evidence>
<keyword evidence="5" id="KW-0805">Transcription regulation</keyword>
<organism evidence="12 13">
    <name type="scientific">Paenibacillus terrae</name>
    <dbReference type="NCBI Taxonomy" id="159743"/>
    <lineage>
        <taxon>Bacteria</taxon>
        <taxon>Bacillati</taxon>
        <taxon>Bacillota</taxon>
        <taxon>Bacilli</taxon>
        <taxon>Bacillales</taxon>
        <taxon>Paenibacillaceae</taxon>
        <taxon>Paenibacillus</taxon>
    </lineage>
</organism>
<dbReference type="RefSeq" id="WP_044646103.1">
    <property type="nucleotide sequence ID" value="NZ_JTHP01000017.1"/>
</dbReference>